<dbReference type="EMBL" id="LGRX02035141">
    <property type="protein sequence ID" value="KAK3236173.1"/>
    <property type="molecule type" value="Genomic_DNA"/>
</dbReference>
<name>A0AAE0BGF6_9CHLO</name>
<keyword evidence="4" id="KW-1185">Reference proteome</keyword>
<keyword evidence="2" id="KW-0812">Transmembrane</keyword>
<keyword evidence="2" id="KW-0472">Membrane</keyword>
<evidence type="ECO:0000256" key="2">
    <source>
        <dbReference type="SAM" id="Phobius"/>
    </source>
</evidence>
<sequence length="375" mass="39945">MVLLDSIGSPSEAVIVLTEISGFIDVSESRSAMESLQRASDTGALTTIAVNNGLANEGIRMDKTASAVKVTSGSVAAGNNADRSETQSSTSVKKHSWILPAVICAAASVLLLMAIVGSFAWRRKRAAADSVTSHQTRTITASAVMVANTTTPKISSMASSSDDEQVPATDQQSRQLRTTPGVAENMMLTNDIKQQDQVRVGGVQILRCPLGGWGNHAIIVCPDVEILKGDVPDDDLEELGLSPEAISVFRMRLWTLSQLGDDLFQEKKDGVSSIDLLEQRAPGKTGALKLNNESLKEDFQRMATRRVFLNANRAHQAAKNQSFENMPCAFGGSNPISQSGVEWAGQRLDGLAGYTLKAVKLRLDGRGGQGCVSTA</sequence>
<evidence type="ECO:0000313" key="4">
    <source>
        <dbReference type="Proteomes" id="UP001190700"/>
    </source>
</evidence>
<dbReference type="AlphaFoldDB" id="A0AAE0BGF6"/>
<dbReference type="Proteomes" id="UP001190700">
    <property type="component" value="Unassembled WGS sequence"/>
</dbReference>
<evidence type="ECO:0000313" key="3">
    <source>
        <dbReference type="EMBL" id="KAK3236173.1"/>
    </source>
</evidence>
<reference evidence="3 4" key="1">
    <citation type="journal article" date="2015" name="Genome Biol. Evol.">
        <title>Comparative Genomics of a Bacterivorous Green Alga Reveals Evolutionary Causalities and Consequences of Phago-Mixotrophic Mode of Nutrition.</title>
        <authorList>
            <person name="Burns J.A."/>
            <person name="Paasch A."/>
            <person name="Narechania A."/>
            <person name="Kim E."/>
        </authorList>
    </citation>
    <scope>NUCLEOTIDE SEQUENCE [LARGE SCALE GENOMIC DNA]</scope>
    <source>
        <strain evidence="3 4">PLY_AMNH</strain>
    </source>
</reference>
<comment type="caution">
    <text evidence="3">The sequence shown here is derived from an EMBL/GenBank/DDBJ whole genome shotgun (WGS) entry which is preliminary data.</text>
</comment>
<gene>
    <name evidence="3" type="ORF">CYMTET_53666</name>
</gene>
<protein>
    <submittedName>
        <fullName evidence="3">Uncharacterized protein</fullName>
    </submittedName>
</protein>
<proteinExistence type="predicted"/>
<organism evidence="3 4">
    <name type="scientific">Cymbomonas tetramitiformis</name>
    <dbReference type="NCBI Taxonomy" id="36881"/>
    <lineage>
        <taxon>Eukaryota</taxon>
        <taxon>Viridiplantae</taxon>
        <taxon>Chlorophyta</taxon>
        <taxon>Pyramimonadophyceae</taxon>
        <taxon>Pyramimonadales</taxon>
        <taxon>Pyramimonadaceae</taxon>
        <taxon>Cymbomonas</taxon>
    </lineage>
</organism>
<feature type="transmembrane region" description="Helical" evidence="2">
    <location>
        <begin position="97"/>
        <end position="121"/>
    </location>
</feature>
<feature type="region of interest" description="Disordered" evidence="1">
    <location>
        <begin position="154"/>
        <end position="174"/>
    </location>
</feature>
<evidence type="ECO:0000256" key="1">
    <source>
        <dbReference type="SAM" id="MobiDB-lite"/>
    </source>
</evidence>
<accession>A0AAE0BGF6</accession>
<keyword evidence="2" id="KW-1133">Transmembrane helix</keyword>